<proteinExistence type="predicted"/>
<dbReference type="InterPro" id="IPR036568">
    <property type="entry name" value="GGCT-like_sf"/>
</dbReference>
<dbReference type="PANTHER" id="PTHR12192:SF2">
    <property type="entry name" value="GLUTATHIONE-SPECIFIC GAMMA-GLUTAMYLCYCLOTRANSFERASE 2"/>
    <property type="match status" value="1"/>
</dbReference>
<dbReference type="SUPFAM" id="SSF110857">
    <property type="entry name" value="Gamma-glutamyl cyclotransferase-like"/>
    <property type="match status" value="1"/>
</dbReference>
<dbReference type="GO" id="GO:0005737">
    <property type="term" value="C:cytoplasm"/>
    <property type="evidence" value="ECO:0007669"/>
    <property type="project" value="TreeGrafter"/>
</dbReference>
<dbReference type="KEGG" id="pami:JCM7686_0964"/>
<dbReference type="Pfam" id="PF04752">
    <property type="entry name" value="ChaC"/>
    <property type="match status" value="1"/>
</dbReference>
<dbReference type="PATRIC" id="fig|1367847.3.peg.927"/>
<dbReference type="GO" id="GO:0061928">
    <property type="term" value="F:glutathione specific gamma-glutamylcyclotransferase activity"/>
    <property type="evidence" value="ECO:0007669"/>
    <property type="project" value="UniProtKB-EC"/>
</dbReference>
<dbReference type="eggNOG" id="COG3703">
    <property type="taxonomic scope" value="Bacteria"/>
</dbReference>
<evidence type="ECO:0000256" key="1">
    <source>
        <dbReference type="ARBA" id="ARBA00012344"/>
    </source>
</evidence>
<dbReference type="EC" id="4.3.2.7" evidence="1"/>
<evidence type="ECO:0000256" key="2">
    <source>
        <dbReference type="ARBA" id="ARBA00023239"/>
    </source>
</evidence>
<dbReference type="PANTHER" id="PTHR12192">
    <property type="entry name" value="CATION TRANSPORT PROTEIN CHAC-RELATED"/>
    <property type="match status" value="1"/>
</dbReference>
<evidence type="ECO:0000313" key="4">
    <source>
        <dbReference type="Proteomes" id="UP000015480"/>
    </source>
</evidence>
<reference evidence="3 4" key="1">
    <citation type="journal article" date="2014" name="BMC Genomics">
        <title>Architecture and functions of a multipartite genome of the methylotrophic bacterium Paracoccus aminophilus JCM 7686, containing primary and secondary chromids.</title>
        <authorList>
            <person name="Dziewit L."/>
            <person name="Czarnecki J."/>
            <person name="Wibberg D."/>
            <person name="Radlinska M."/>
            <person name="Mrozek P."/>
            <person name="Szymczak M."/>
            <person name="Schluter A."/>
            <person name="Puhler A."/>
            <person name="Bartosik D."/>
        </authorList>
    </citation>
    <scope>NUCLEOTIDE SEQUENCE [LARGE SCALE GENOMIC DNA]</scope>
    <source>
        <strain evidence="3">JCM 7686</strain>
    </source>
</reference>
<dbReference type="InterPro" id="IPR013024">
    <property type="entry name" value="GGCT-like"/>
</dbReference>
<organism evidence="3 4">
    <name type="scientific">Paracoccus aminophilus JCM 7686</name>
    <dbReference type="NCBI Taxonomy" id="1367847"/>
    <lineage>
        <taxon>Bacteria</taxon>
        <taxon>Pseudomonadati</taxon>
        <taxon>Pseudomonadota</taxon>
        <taxon>Alphaproteobacteria</taxon>
        <taxon>Rhodobacterales</taxon>
        <taxon>Paracoccaceae</taxon>
        <taxon>Paracoccus</taxon>
    </lineage>
</organism>
<accession>S5Y9Q8</accession>
<sequence>MLNMPEHWVFAYGSLMWDPGFEVAECVTAQVDGYARRFCMQSVVYRGTEENPGLVLALDHENGAVCTGLALRVAATDWPETLAGLRERELATHAYSEEMLPISLRDGRRVEAIGYVMRRDHCQYVGGLSLADQARIIAGATGGRGPNADYLFNTTRHLAQIGVSDEALAELAQRVQKIIDTKA</sequence>
<gene>
    <name evidence="3" type="ORF">JCM7686_0964</name>
</gene>
<dbReference type="AlphaFoldDB" id="S5Y9Q8"/>
<name>S5Y9Q8_PARAH</name>
<dbReference type="GO" id="GO:0006751">
    <property type="term" value="P:glutathione catabolic process"/>
    <property type="evidence" value="ECO:0007669"/>
    <property type="project" value="InterPro"/>
</dbReference>
<dbReference type="Proteomes" id="UP000015480">
    <property type="component" value="Chromosome"/>
</dbReference>
<dbReference type="InterPro" id="IPR006840">
    <property type="entry name" value="ChaC"/>
</dbReference>
<dbReference type="EMBL" id="CP006650">
    <property type="protein sequence ID" value="AGT08073.1"/>
    <property type="molecule type" value="Genomic_DNA"/>
</dbReference>
<dbReference type="Gene3D" id="3.10.490.10">
    <property type="entry name" value="Gamma-glutamyl cyclotransferase-like"/>
    <property type="match status" value="1"/>
</dbReference>
<keyword evidence="2" id="KW-0456">Lyase</keyword>
<keyword evidence="4" id="KW-1185">Reference proteome</keyword>
<dbReference type="HOGENOM" id="CLU_070703_1_1_5"/>
<dbReference type="CDD" id="cd06661">
    <property type="entry name" value="GGCT_like"/>
    <property type="match status" value="1"/>
</dbReference>
<protein>
    <recommendedName>
        <fullName evidence="1">glutathione-specific gamma-glutamylcyclotransferase</fullName>
        <ecNumber evidence="1">4.3.2.7</ecNumber>
    </recommendedName>
</protein>
<evidence type="ECO:0000313" key="3">
    <source>
        <dbReference type="EMBL" id="AGT08073.1"/>
    </source>
</evidence>
<dbReference type="STRING" id="1367847.JCM7686_0964"/>